<evidence type="ECO:0000256" key="5">
    <source>
        <dbReference type="ARBA" id="ARBA00022722"/>
    </source>
</evidence>
<dbReference type="InterPro" id="IPR014808">
    <property type="entry name" value="DNA_replication_fac_Dna2_N"/>
</dbReference>
<dbReference type="GO" id="GO:0016887">
    <property type="term" value="F:ATP hydrolysis activity"/>
    <property type="evidence" value="ECO:0007669"/>
    <property type="project" value="RHEA"/>
</dbReference>
<keyword evidence="9 19" id="KW-0378">Hydrolase</keyword>
<dbReference type="Gramene" id="EFJ37597">
    <property type="protein sequence ID" value="EFJ37597"/>
    <property type="gene ID" value="SELMODRAFT_451020"/>
</dbReference>
<comment type="cofactor">
    <cofactor evidence="1">
        <name>[4Fe-4S] cluster</name>
        <dbReference type="ChEBI" id="CHEBI:49883"/>
    </cofactor>
</comment>
<evidence type="ECO:0000256" key="16">
    <source>
        <dbReference type="ARBA" id="ARBA00023242"/>
    </source>
</evidence>
<dbReference type="EC" id="3.6.4.12" evidence="19"/>
<dbReference type="GO" id="GO:0033567">
    <property type="term" value="P:DNA replication, Okazaki fragment processing"/>
    <property type="evidence" value="ECO:0007669"/>
    <property type="project" value="UniProtKB-UniRule"/>
</dbReference>
<evidence type="ECO:0000256" key="11">
    <source>
        <dbReference type="ARBA" id="ARBA00022840"/>
    </source>
</evidence>
<keyword evidence="7 19" id="KW-0547">Nucleotide-binding</keyword>
<dbReference type="InterPro" id="IPR045055">
    <property type="entry name" value="DNA2/NAM7-like"/>
</dbReference>
<evidence type="ECO:0000259" key="21">
    <source>
        <dbReference type="Pfam" id="PF08696"/>
    </source>
</evidence>
<evidence type="ECO:0000256" key="20">
    <source>
        <dbReference type="SAM" id="MobiDB-lite"/>
    </source>
</evidence>
<keyword evidence="4 19" id="KW-0235">DNA replication</keyword>
<keyword evidence="3 19" id="KW-0004">4Fe-4S</keyword>
<evidence type="ECO:0000256" key="14">
    <source>
        <dbReference type="ARBA" id="ARBA00023125"/>
    </source>
</evidence>
<feature type="domain" description="DNA2/NAM7 helicase helicase" evidence="22">
    <location>
        <begin position="888"/>
        <end position="952"/>
    </location>
</feature>
<dbReference type="GO" id="GO:0003723">
    <property type="term" value="F:RNA binding"/>
    <property type="evidence" value="ECO:0000318"/>
    <property type="project" value="GO_Central"/>
</dbReference>
<evidence type="ECO:0000259" key="23">
    <source>
        <dbReference type="Pfam" id="PF13087"/>
    </source>
</evidence>
<dbReference type="GO" id="GO:0017116">
    <property type="term" value="F:single-stranded DNA helicase activity"/>
    <property type="evidence" value="ECO:0007669"/>
    <property type="project" value="UniProtKB-UniRule"/>
</dbReference>
<dbReference type="GO" id="GO:0017108">
    <property type="term" value="F:5'-flap endonuclease activity"/>
    <property type="evidence" value="ECO:0000318"/>
    <property type="project" value="GO_Central"/>
</dbReference>
<dbReference type="KEGG" id="smo:SELMODRAFT_451020"/>
<protein>
    <recommendedName>
        <fullName evidence="19">DNA replication ATP-dependent helicase/nuclease</fullName>
        <ecNumber evidence="19">3.1.-.-</ecNumber>
        <ecNumber evidence="19">3.6.4.12</ecNumber>
    </recommendedName>
</protein>
<comment type="function">
    <text evidence="19">Key enzyme involved in DNA replication and DNA repair. Involved in Okazaki fragments processing by cleaving long flaps that escape FEN1: flaps that are longer than 27 nucleotides are coated by replication protein A complex (RPA), leading to recruit DNA2 which cleaves the flap until it is too short to bind RPA and becomes a substrate for FEN1. Also involved in 5'-end resection of DNA during double-strand break (DSB) repair by mediating the cleavage of 5'-ssDNA.</text>
</comment>
<evidence type="ECO:0000259" key="22">
    <source>
        <dbReference type="Pfam" id="PF13086"/>
    </source>
</evidence>
<dbReference type="GO" id="GO:0006281">
    <property type="term" value="P:DNA repair"/>
    <property type="evidence" value="ECO:0007669"/>
    <property type="project" value="UniProtKB-KW"/>
</dbReference>
<keyword evidence="12 19" id="KW-0408">Iron</keyword>
<keyword evidence="10 19" id="KW-0347">Helicase</keyword>
<feature type="region of interest" description="Disordered" evidence="20">
    <location>
        <begin position="28"/>
        <end position="76"/>
    </location>
</feature>
<feature type="compositionally biased region" description="Polar residues" evidence="20">
    <location>
        <begin position="28"/>
        <end position="37"/>
    </location>
</feature>
<feature type="domain" description="DNA2/NAM7 helicase helicase" evidence="22">
    <location>
        <begin position="785"/>
        <end position="878"/>
    </location>
</feature>
<keyword evidence="19" id="KW-0158">Chromosome</keyword>
<dbReference type="GO" id="GO:0005634">
    <property type="term" value="C:nucleus"/>
    <property type="evidence" value="ECO:0007669"/>
    <property type="project" value="UniProtKB-SubCell"/>
</dbReference>
<dbReference type="GO" id="GO:0005737">
    <property type="term" value="C:cytoplasm"/>
    <property type="evidence" value="ECO:0000318"/>
    <property type="project" value="GO_Central"/>
</dbReference>
<dbReference type="GO" id="GO:0003677">
    <property type="term" value="F:DNA binding"/>
    <property type="evidence" value="ECO:0007669"/>
    <property type="project" value="UniProtKB-UniRule"/>
</dbReference>
<proteinExistence type="inferred from homology"/>
<evidence type="ECO:0000256" key="13">
    <source>
        <dbReference type="ARBA" id="ARBA00023014"/>
    </source>
</evidence>
<keyword evidence="11 19" id="KW-0067">ATP-binding</keyword>
<dbReference type="InterPro" id="IPR047187">
    <property type="entry name" value="SF1_C_Upf1"/>
</dbReference>
<dbReference type="GO" id="GO:0071932">
    <property type="term" value="P:replication fork reversal"/>
    <property type="evidence" value="ECO:0000318"/>
    <property type="project" value="GO_Central"/>
</dbReference>
<evidence type="ECO:0000256" key="9">
    <source>
        <dbReference type="ARBA" id="ARBA00022801"/>
    </source>
</evidence>
<dbReference type="InParanoid" id="D8QPC1"/>
<feature type="region of interest" description="Disordered" evidence="20">
    <location>
        <begin position="165"/>
        <end position="185"/>
    </location>
</feature>
<evidence type="ECO:0000256" key="7">
    <source>
        <dbReference type="ARBA" id="ARBA00022741"/>
    </source>
</evidence>
<dbReference type="Pfam" id="PF13086">
    <property type="entry name" value="AAA_11"/>
    <property type="match status" value="2"/>
</dbReference>
<dbReference type="Gene3D" id="3.40.50.300">
    <property type="entry name" value="P-loop containing nucleotide triphosphate hydrolases"/>
    <property type="match status" value="2"/>
</dbReference>
<dbReference type="SUPFAM" id="SSF52540">
    <property type="entry name" value="P-loop containing nucleoside triphosphate hydrolases"/>
    <property type="match status" value="1"/>
</dbReference>
<evidence type="ECO:0000256" key="15">
    <source>
        <dbReference type="ARBA" id="ARBA00023204"/>
    </source>
</evidence>
<dbReference type="OMA" id="QCATQEL"/>
<evidence type="ECO:0000256" key="18">
    <source>
        <dbReference type="ARBA" id="ARBA00047995"/>
    </source>
</evidence>
<dbReference type="CDD" id="cd18808">
    <property type="entry name" value="SF1_C_Upf1"/>
    <property type="match status" value="1"/>
</dbReference>
<keyword evidence="5 19" id="KW-0540">Nuclease</keyword>
<keyword evidence="16 19" id="KW-0539">Nucleus</keyword>
<name>D8QPC1_SELML</name>
<dbReference type="Pfam" id="PF13087">
    <property type="entry name" value="AAA_12"/>
    <property type="match status" value="1"/>
</dbReference>
<dbReference type="eggNOG" id="KOG1805">
    <property type="taxonomic scope" value="Eukaryota"/>
</dbReference>
<dbReference type="GO" id="GO:0005524">
    <property type="term" value="F:ATP binding"/>
    <property type="evidence" value="ECO:0007669"/>
    <property type="project" value="UniProtKB-UniRule"/>
</dbReference>
<dbReference type="STRING" id="88036.D8QPC1"/>
<dbReference type="GO" id="GO:0051539">
    <property type="term" value="F:4 iron, 4 sulfur cluster binding"/>
    <property type="evidence" value="ECO:0007669"/>
    <property type="project" value="UniProtKB-UniRule"/>
</dbReference>
<dbReference type="GO" id="GO:0046872">
    <property type="term" value="F:metal ion binding"/>
    <property type="evidence" value="ECO:0007669"/>
    <property type="project" value="UniProtKB-UniRule"/>
</dbReference>
<evidence type="ECO:0000256" key="3">
    <source>
        <dbReference type="ARBA" id="ARBA00022485"/>
    </source>
</evidence>
<keyword evidence="8 19" id="KW-0227">DNA damage</keyword>
<dbReference type="InterPro" id="IPR011604">
    <property type="entry name" value="PDDEXK-like_dom_sf"/>
</dbReference>
<sequence>MPRKGKRPPKASAAAQPARFGIQHFFQRQASPSSQPQEIALPVKQEHVDNGHRKRVKLPPSEVSASPQGSDDGSDEIVWEASPTAERWQGLKLALRPCQSGKNVGISITSPRLKLNDPNKENVPITQPTSKQQLLRVPSPAPQCKVLLDLLDQVELVISDDKKAPGSEPCVVQPASHIPKNDDEQHTNVSRIAEDTKPDIYYLVLEVTESEYQKEHGPGCYPQKVLRLFDEKNAVEKLVHLRDEWSSSVIRPGDTVNIIGDFGADNKCIVDHKANLLVLHPDVLVSGSRVGSSFSCSRRAVLNERLKSFDSSMAALLGTMLHRLFQKALTAEKPSHDDLQVQAKRIVLDHIDGLYALAGNEKEALIKLVDAIPPLLDWLQTYRNPKESSEANIDFGMGTGERRVAITEVVDIEEMILSPKYGLKGMIDASVRVDEEHMPLEFKTGRATTGQAGVEHRAQVILYTLLMSDRYSQDVNQGMLYYLHTKQTLGIQAQRADVTGLLMRRNEHASHLLRALSTQALPPMLQSSHMCRGCPLLDVCTMYHKVCAHKCRCFRDPDNELQLQDGGTGESSGLGEVFDAFTAHLNHKHGKFLQHWEHLIDLEAQLHFSSQSEIWRTYGGQREERNRCLSSMVITSFNDDKERPGSVIYRFQKAASSSNLQKGNQEQIFTLGDYVLLSTESGFFALAGGIVRSVNPDCVMVSVSRALRLPGTTKANRIFHEVWRLDRDDSSSSFAVMRYNVLQLFVRDGARRSRELIVDLEAPVFDNFLRVSQDPASTYVNTLTNLNKDQRSAIGKIISARDYCLILGMPGTGKTSTIVYAVRALLLRGLSILLASYTNSAIDNILLKLKSQGVDFVRVGRPETIHPELVQHAIGTNVTSVDELSLKISQARVVGATCLGITHALFSRRKFDVCIVDEAGQITLPVCLGPLRYARAFVLVGDHYQLPPLVQSAEAREKGMAISLFRKLSEAHPFAVAALEFQYRMCSAIMNLSNVLIYGNRLRCGSTEVANARLYVDISKGLPPWTQQVNESVLSGYRFRINADNISSQDRHHGHAKHNSVECSVLIDILHNLKKGGVDTRSVGVISPYKGQVDYIRQRISDNGAGLADVEVHTIDKYQGKDKDCILVSFALSEDHRVLGSLLTDWHRINVAITRAKKKLIMIGSMKALSSIPLLGLLIQQVQDQGGLVRLPEDPYKTEENDHEPEDIGHHVSSAVCHLKNQVMMNVKGELVVTPQPHWNLLREANLYK</sequence>
<keyword evidence="14 19" id="KW-0238">DNA-binding</keyword>
<dbReference type="InterPro" id="IPR026851">
    <property type="entry name" value="Dna2/JHS1_DEXXQ-box"/>
</dbReference>
<dbReference type="Gene3D" id="3.90.320.10">
    <property type="match status" value="1"/>
</dbReference>
<feature type="domain" description="DNA replication factor Dna2 N-terminal" evidence="21">
    <location>
        <begin position="231"/>
        <end position="433"/>
    </location>
</feature>
<comment type="subcellular location">
    <subcellularLocation>
        <location evidence="19">Nucleus</location>
    </subcellularLocation>
    <subcellularLocation>
        <location evidence="19">Chromosome</location>
    </subcellularLocation>
</comment>
<accession>D8QPC1</accession>
<keyword evidence="13 19" id="KW-0411">Iron-sulfur</keyword>
<keyword evidence="25" id="KW-1185">Reference proteome</keyword>
<reference evidence="24 25" key="1">
    <citation type="journal article" date="2011" name="Science">
        <title>The Selaginella genome identifies genetic changes associated with the evolution of vascular plants.</title>
        <authorList>
            <person name="Banks J.A."/>
            <person name="Nishiyama T."/>
            <person name="Hasebe M."/>
            <person name="Bowman J.L."/>
            <person name="Gribskov M."/>
            <person name="dePamphilis C."/>
            <person name="Albert V.A."/>
            <person name="Aono N."/>
            <person name="Aoyama T."/>
            <person name="Ambrose B.A."/>
            <person name="Ashton N.W."/>
            <person name="Axtell M.J."/>
            <person name="Barker E."/>
            <person name="Barker M.S."/>
            <person name="Bennetzen J.L."/>
            <person name="Bonawitz N.D."/>
            <person name="Chapple C."/>
            <person name="Cheng C."/>
            <person name="Correa L.G."/>
            <person name="Dacre M."/>
            <person name="DeBarry J."/>
            <person name="Dreyer I."/>
            <person name="Elias M."/>
            <person name="Engstrom E.M."/>
            <person name="Estelle M."/>
            <person name="Feng L."/>
            <person name="Finet C."/>
            <person name="Floyd S.K."/>
            <person name="Frommer W.B."/>
            <person name="Fujita T."/>
            <person name="Gramzow L."/>
            <person name="Gutensohn M."/>
            <person name="Harholt J."/>
            <person name="Hattori M."/>
            <person name="Heyl A."/>
            <person name="Hirai T."/>
            <person name="Hiwatashi Y."/>
            <person name="Ishikawa M."/>
            <person name="Iwata M."/>
            <person name="Karol K.G."/>
            <person name="Koehler B."/>
            <person name="Kolukisaoglu U."/>
            <person name="Kubo M."/>
            <person name="Kurata T."/>
            <person name="Lalonde S."/>
            <person name="Li K."/>
            <person name="Li Y."/>
            <person name="Litt A."/>
            <person name="Lyons E."/>
            <person name="Manning G."/>
            <person name="Maruyama T."/>
            <person name="Michael T.P."/>
            <person name="Mikami K."/>
            <person name="Miyazaki S."/>
            <person name="Morinaga S."/>
            <person name="Murata T."/>
            <person name="Mueller-Roeber B."/>
            <person name="Nelson D.R."/>
            <person name="Obara M."/>
            <person name="Oguri Y."/>
            <person name="Olmstead R.G."/>
            <person name="Onodera N."/>
            <person name="Petersen B.L."/>
            <person name="Pils B."/>
            <person name="Prigge M."/>
            <person name="Rensing S.A."/>
            <person name="Riano-Pachon D.M."/>
            <person name="Roberts A.W."/>
            <person name="Sato Y."/>
            <person name="Scheller H.V."/>
            <person name="Schulz B."/>
            <person name="Schulz C."/>
            <person name="Shakirov E.V."/>
            <person name="Shibagaki N."/>
            <person name="Shinohara N."/>
            <person name="Shippen D.E."/>
            <person name="Soerensen I."/>
            <person name="Sotooka R."/>
            <person name="Sugimoto N."/>
            <person name="Sugita M."/>
            <person name="Sumikawa N."/>
            <person name="Tanurdzic M."/>
            <person name="Theissen G."/>
            <person name="Ulvskov P."/>
            <person name="Wakazuki S."/>
            <person name="Weng J.K."/>
            <person name="Willats W.W."/>
            <person name="Wipf D."/>
            <person name="Wolf P.G."/>
            <person name="Yang L."/>
            <person name="Zimmer A.D."/>
            <person name="Zhu Q."/>
            <person name="Mitros T."/>
            <person name="Hellsten U."/>
            <person name="Loque D."/>
            <person name="Otillar R."/>
            <person name="Salamov A."/>
            <person name="Schmutz J."/>
            <person name="Shapiro H."/>
            <person name="Lindquist E."/>
            <person name="Lucas S."/>
            <person name="Rokhsar D."/>
            <person name="Grigoriev I.V."/>
        </authorList>
    </citation>
    <scope>NUCLEOTIDE SEQUENCE [LARGE SCALE GENOMIC DNA]</scope>
</reference>
<dbReference type="PANTHER" id="PTHR10887:SF433">
    <property type="entry name" value="DNA REPLICATION ATP-DEPENDENT HELICASE_NUCLEASE DNA2"/>
    <property type="match status" value="1"/>
</dbReference>
<dbReference type="InterPro" id="IPR041677">
    <property type="entry name" value="DNA2/NAM7_AAA_11"/>
</dbReference>
<organism evidence="25">
    <name type="scientific">Selaginella moellendorffii</name>
    <name type="common">Spikemoss</name>
    <dbReference type="NCBI Taxonomy" id="88036"/>
    <lineage>
        <taxon>Eukaryota</taxon>
        <taxon>Viridiplantae</taxon>
        <taxon>Streptophyta</taxon>
        <taxon>Embryophyta</taxon>
        <taxon>Tracheophyta</taxon>
        <taxon>Lycopodiopsida</taxon>
        <taxon>Selaginellales</taxon>
        <taxon>Selaginellaceae</taxon>
        <taxon>Selaginella</taxon>
    </lineage>
</organism>
<evidence type="ECO:0000313" key="25">
    <source>
        <dbReference type="Proteomes" id="UP000001514"/>
    </source>
</evidence>
<dbReference type="HOGENOM" id="CLU_001666_2_2_1"/>
<evidence type="ECO:0000256" key="1">
    <source>
        <dbReference type="ARBA" id="ARBA00001966"/>
    </source>
</evidence>
<dbReference type="PANTHER" id="PTHR10887">
    <property type="entry name" value="DNA2/NAM7 HELICASE FAMILY"/>
    <property type="match status" value="1"/>
</dbReference>
<feature type="domain" description="DNA2/NAM7 helicase-like C-terminal" evidence="23">
    <location>
        <begin position="961"/>
        <end position="1166"/>
    </location>
</feature>
<dbReference type="CDD" id="cd18041">
    <property type="entry name" value="DEXXQc_DNA2"/>
    <property type="match status" value="1"/>
</dbReference>
<dbReference type="InterPro" id="IPR041679">
    <property type="entry name" value="DNA2/NAM7-like_C"/>
</dbReference>
<evidence type="ECO:0000256" key="10">
    <source>
        <dbReference type="ARBA" id="ARBA00022806"/>
    </source>
</evidence>
<dbReference type="CDD" id="cd22318">
    <property type="entry name" value="DNA2_N-like"/>
    <property type="match status" value="1"/>
</dbReference>
<dbReference type="InterPro" id="IPR027417">
    <property type="entry name" value="P-loop_NTPase"/>
</dbReference>
<evidence type="ECO:0000313" key="24">
    <source>
        <dbReference type="EMBL" id="EFJ37597.1"/>
    </source>
</evidence>
<dbReference type="FunCoup" id="D8QPC1">
    <property type="interactions" value="2748"/>
</dbReference>
<evidence type="ECO:0000256" key="17">
    <source>
        <dbReference type="ARBA" id="ARBA00023268"/>
    </source>
</evidence>
<dbReference type="AlphaFoldDB" id="D8QPC1"/>
<evidence type="ECO:0000256" key="12">
    <source>
        <dbReference type="ARBA" id="ARBA00023004"/>
    </source>
</evidence>
<keyword evidence="17 19" id="KW-0511">Multifunctional enzyme</keyword>
<gene>
    <name evidence="24" type="ORF">SELMODRAFT_451020</name>
</gene>
<evidence type="ECO:0000256" key="4">
    <source>
        <dbReference type="ARBA" id="ARBA00022705"/>
    </source>
</evidence>
<evidence type="ECO:0000256" key="8">
    <source>
        <dbReference type="ARBA" id="ARBA00022763"/>
    </source>
</evidence>
<comment type="similarity">
    <text evidence="2 19">Belongs to the DNA2/NAM7 helicase family.</text>
</comment>
<dbReference type="GO" id="GO:0005694">
    <property type="term" value="C:chromosome"/>
    <property type="evidence" value="ECO:0007669"/>
    <property type="project" value="UniProtKB-SubCell"/>
</dbReference>
<evidence type="ECO:0000256" key="6">
    <source>
        <dbReference type="ARBA" id="ARBA00022723"/>
    </source>
</evidence>
<keyword evidence="15 19" id="KW-0234">DNA repair</keyword>
<dbReference type="Proteomes" id="UP000001514">
    <property type="component" value="Unassembled WGS sequence"/>
</dbReference>
<dbReference type="Pfam" id="PF08696">
    <property type="entry name" value="Dna2"/>
    <property type="match status" value="1"/>
</dbReference>
<evidence type="ECO:0000256" key="2">
    <source>
        <dbReference type="ARBA" id="ARBA00007913"/>
    </source>
</evidence>
<comment type="catalytic activity">
    <reaction evidence="18 19">
        <text>ATP + H2O = ADP + phosphate + H(+)</text>
        <dbReference type="Rhea" id="RHEA:13065"/>
        <dbReference type="ChEBI" id="CHEBI:15377"/>
        <dbReference type="ChEBI" id="CHEBI:15378"/>
        <dbReference type="ChEBI" id="CHEBI:30616"/>
        <dbReference type="ChEBI" id="CHEBI:43474"/>
        <dbReference type="ChEBI" id="CHEBI:456216"/>
        <dbReference type="EC" id="3.6.4.12"/>
    </reaction>
</comment>
<dbReference type="FunFam" id="3.40.50.300:FF:001170">
    <property type="entry name" value="DNA replication helicase Dna2"/>
    <property type="match status" value="1"/>
</dbReference>
<dbReference type="EMBL" id="GL377565">
    <property type="protein sequence ID" value="EFJ37597.1"/>
    <property type="molecule type" value="Genomic_DNA"/>
</dbReference>
<dbReference type="EC" id="3.1.-.-" evidence="19"/>
<keyword evidence="6 19" id="KW-0479">Metal-binding</keyword>
<evidence type="ECO:0000256" key="19">
    <source>
        <dbReference type="RuleBase" id="RU367041"/>
    </source>
</evidence>